<comment type="caution">
    <text evidence="6">The sequence shown here is derived from an EMBL/GenBank/DDBJ whole genome shotgun (WGS) entry which is preliminary data.</text>
</comment>
<evidence type="ECO:0000259" key="5">
    <source>
        <dbReference type="PROSITE" id="PS50850"/>
    </source>
</evidence>
<proteinExistence type="inferred from homology"/>
<gene>
    <name evidence="6" type="ORF">CPLU01_13254</name>
</gene>
<dbReference type="PROSITE" id="PS50850">
    <property type="entry name" value="MFS"/>
    <property type="match status" value="1"/>
</dbReference>
<feature type="transmembrane region" description="Helical" evidence="4">
    <location>
        <begin position="449"/>
        <end position="467"/>
    </location>
</feature>
<feature type="transmembrane region" description="Helical" evidence="4">
    <location>
        <begin position="317"/>
        <end position="335"/>
    </location>
</feature>
<dbReference type="Pfam" id="PF07690">
    <property type="entry name" value="MFS_1"/>
    <property type="match status" value="1"/>
</dbReference>
<dbReference type="GO" id="GO:0016020">
    <property type="term" value="C:membrane"/>
    <property type="evidence" value="ECO:0007669"/>
    <property type="project" value="UniProtKB-SubCell"/>
</dbReference>
<name>A0A8H6JT96_9PEZI</name>
<feature type="transmembrane region" description="Helical" evidence="4">
    <location>
        <begin position="516"/>
        <end position="535"/>
    </location>
</feature>
<dbReference type="InterPro" id="IPR050327">
    <property type="entry name" value="Proton-linked_MCT"/>
</dbReference>
<dbReference type="InterPro" id="IPR020846">
    <property type="entry name" value="MFS_dom"/>
</dbReference>
<dbReference type="GO" id="GO:0022857">
    <property type="term" value="F:transmembrane transporter activity"/>
    <property type="evidence" value="ECO:0007669"/>
    <property type="project" value="InterPro"/>
</dbReference>
<dbReference type="AlphaFoldDB" id="A0A8H6JT96"/>
<reference evidence="6" key="1">
    <citation type="journal article" date="2020" name="Phytopathology">
        <title>Genome Sequence Resources of Colletotrichum truncatum, C. plurivorum, C. musicola, and C. sojae: Four Species Pathogenic to Soybean (Glycine max).</title>
        <authorList>
            <person name="Rogerio F."/>
            <person name="Boufleur T.R."/>
            <person name="Ciampi-Guillardi M."/>
            <person name="Sukno S.A."/>
            <person name="Thon M.R."/>
            <person name="Massola Junior N.S."/>
            <person name="Baroncelli R."/>
        </authorList>
    </citation>
    <scope>NUCLEOTIDE SEQUENCE</scope>
    <source>
        <strain evidence="6">LFN00145</strain>
    </source>
</reference>
<feature type="transmembrane region" description="Helical" evidence="4">
    <location>
        <begin position="407"/>
        <end position="428"/>
    </location>
</feature>
<feature type="transmembrane region" description="Helical" evidence="4">
    <location>
        <begin position="341"/>
        <end position="362"/>
    </location>
</feature>
<keyword evidence="4" id="KW-1133">Transmembrane helix</keyword>
<feature type="transmembrane region" description="Helical" evidence="4">
    <location>
        <begin position="616"/>
        <end position="637"/>
    </location>
</feature>
<keyword evidence="4" id="KW-0472">Membrane</keyword>
<dbReference type="EMBL" id="WIGO01000298">
    <property type="protein sequence ID" value="KAF6818677.1"/>
    <property type="molecule type" value="Genomic_DNA"/>
</dbReference>
<dbReference type="PANTHER" id="PTHR11360:SF287">
    <property type="entry name" value="MFS MONOCARBOXYLATE TRANSPORTER"/>
    <property type="match status" value="1"/>
</dbReference>
<comment type="similarity">
    <text evidence="2">Belongs to the major facilitator superfamily. Monocarboxylate porter (TC 2.A.1.13) family.</text>
</comment>
<feature type="transmembrane region" description="Helical" evidence="4">
    <location>
        <begin position="573"/>
        <end position="596"/>
    </location>
</feature>
<feature type="region of interest" description="Disordered" evidence="3">
    <location>
        <begin position="170"/>
        <end position="237"/>
    </location>
</feature>
<keyword evidence="7" id="KW-1185">Reference proteome</keyword>
<evidence type="ECO:0000313" key="6">
    <source>
        <dbReference type="EMBL" id="KAF6818677.1"/>
    </source>
</evidence>
<dbReference type="InterPro" id="IPR058931">
    <property type="entry name" value="SnoaL_6"/>
</dbReference>
<comment type="subcellular location">
    <subcellularLocation>
        <location evidence="1">Membrane</location>
        <topology evidence="1">Multi-pass membrane protein</topology>
    </subcellularLocation>
</comment>
<dbReference type="InterPro" id="IPR036259">
    <property type="entry name" value="MFS_trans_sf"/>
</dbReference>
<sequence>MAIHVVDEGLAAHLKSLYAAYRHTKDIDAKAAFFSPACYQICRPKPSFAARNRETIVRFIHETAPKNDAGDTTPRMKGYYTIRPLESEEFEFGTDEHVIPAGFDSPEKVKEKADEEGWVGMRVDLWSELVDERVQEDDSLLVKVQYWWRKEDGEWTQIFHDIMYMGPKDGTQGSQDLNTTYTQGGGEPPRVSKMSSTFSNMDSLEMTTPSVESHPSERDETVDPNSSTEFHGPQHQLKPTDRGLAAWRLLLTAFVFEALLWGFPLSFGVFQNYYSKQPAFASNRYIPVVGSVASGISYLGAPAITPLIKRFQRYQGLMIWTGWVVCITGVILASFCTTVETLILTQGVAYGVGFLVFYYPILNMVNEFWITRRGMAYGLLCSSSGVSGAVFPFVIEALLEKYGYQTTLRAVAVALCVLTGPLIPFLKGRLPPSLQSTSTRMNWGFLRDPLFWVFSLSNIAQGLGYFFPSLYLPSYAASIGLSGTEGALLLALMSISQVAGQLTFGSLTDRKVSLEVLTTVSTIISATSAFALWGLAHTLPLLIVFALVYGFFAAGYTAMWARMTTAVSTDSTAVPMIFSLFNFGKGVGNVLAGPISGNLLFQMTSAESYGLVKYRGVVVFTGSCMIFSTVAIGLKYVRPCWPREGS</sequence>
<keyword evidence="4" id="KW-0812">Transmembrane</keyword>
<protein>
    <submittedName>
        <fullName evidence="6">MFS monocarboxylate</fullName>
    </submittedName>
</protein>
<organism evidence="6 7">
    <name type="scientific">Colletotrichum plurivorum</name>
    <dbReference type="NCBI Taxonomy" id="2175906"/>
    <lineage>
        <taxon>Eukaryota</taxon>
        <taxon>Fungi</taxon>
        <taxon>Dikarya</taxon>
        <taxon>Ascomycota</taxon>
        <taxon>Pezizomycotina</taxon>
        <taxon>Sordariomycetes</taxon>
        <taxon>Hypocreomycetidae</taxon>
        <taxon>Glomerellales</taxon>
        <taxon>Glomerellaceae</taxon>
        <taxon>Colletotrichum</taxon>
        <taxon>Colletotrichum orchidearum species complex</taxon>
    </lineage>
</organism>
<dbReference type="Gene3D" id="1.20.1250.20">
    <property type="entry name" value="MFS general substrate transporter like domains"/>
    <property type="match status" value="2"/>
</dbReference>
<evidence type="ECO:0000256" key="3">
    <source>
        <dbReference type="SAM" id="MobiDB-lite"/>
    </source>
</evidence>
<evidence type="ECO:0000256" key="4">
    <source>
        <dbReference type="SAM" id="Phobius"/>
    </source>
</evidence>
<feature type="compositionally biased region" description="Polar residues" evidence="3">
    <location>
        <begin position="171"/>
        <end position="182"/>
    </location>
</feature>
<dbReference type="Pfam" id="PF26528">
    <property type="entry name" value="SnoaL_6"/>
    <property type="match status" value="1"/>
</dbReference>
<dbReference type="Proteomes" id="UP000654918">
    <property type="component" value="Unassembled WGS sequence"/>
</dbReference>
<evidence type="ECO:0000256" key="2">
    <source>
        <dbReference type="ARBA" id="ARBA00006727"/>
    </source>
</evidence>
<feature type="transmembrane region" description="Helical" evidence="4">
    <location>
        <begin position="374"/>
        <end position="395"/>
    </location>
</feature>
<feature type="transmembrane region" description="Helical" evidence="4">
    <location>
        <begin position="487"/>
        <end position="504"/>
    </location>
</feature>
<accession>A0A8H6JT96</accession>
<feature type="compositionally biased region" description="Polar residues" evidence="3">
    <location>
        <begin position="193"/>
        <end position="213"/>
    </location>
</feature>
<dbReference type="PANTHER" id="PTHR11360">
    <property type="entry name" value="MONOCARBOXYLATE TRANSPORTER"/>
    <property type="match status" value="1"/>
</dbReference>
<evidence type="ECO:0000313" key="7">
    <source>
        <dbReference type="Proteomes" id="UP000654918"/>
    </source>
</evidence>
<dbReference type="InterPro" id="IPR011701">
    <property type="entry name" value="MFS"/>
</dbReference>
<evidence type="ECO:0000256" key="1">
    <source>
        <dbReference type="ARBA" id="ARBA00004141"/>
    </source>
</evidence>
<feature type="transmembrane region" description="Helical" evidence="4">
    <location>
        <begin position="245"/>
        <end position="265"/>
    </location>
</feature>
<dbReference type="SUPFAM" id="SSF103473">
    <property type="entry name" value="MFS general substrate transporter"/>
    <property type="match status" value="1"/>
</dbReference>
<feature type="transmembrane region" description="Helical" evidence="4">
    <location>
        <begin position="285"/>
        <end position="305"/>
    </location>
</feature>
<feature type="transmembrane region" description="Helical" evidence="4">
    <location>
        <begin position="541"/>
        <end position="561"/>
    </location>
</feature>
<feature type="domain" description="Major facilitator superfamily (MFS) profile" evidence="5">
    <location>
        <begin position="450"/>
        <end position="646"/>
    </location>
</feature>